<gene>
    <name evidence="2" type="ORF">BA177_01350</name>
</gene>
<keyword evidence="1" id="KW-0472">Membrane</keyword>
<evidence type="ECO:0000313" key="2">
    <source>
        <dbReference type="EMBL" id="ANO50046.1"/>
    </source>
</evidence>
<feature type="transmembrane region" description="Helical" evidence="1">
    <location>
        <begin position="481"/>
        <end position="500"/>
    </location>
</feature>
<protein>
    <submittedName>
        <fullName evidence="2">Uncharacterized protein</fullName>
    </submittedName>
</protein>
<evidence type="ECO:0000313" key="3">
    <source>
        <dbReference type="Proteomes" id="UP000092695"/>
    </source>
</evidence>
<keyword evidence="3" id="KW-1185">Reference proteome</keyword>
<dbReference type="EMBL" id="CP016268">
    <property type="protein sequence ID" value="ANO50046.1"/>
    <property type="molecule type" value="Genomic_DNA"/>
</dbReference>
<evidence type="ECO:0000256" key="1">
    <source>
        <dbReference type="SAM" id="Phobius"/>
    </source>
</evidence>
<name>A0A193LC86_9GAMM</name>
<reference evidence="2 3" key="1">
    <citation type="submission" date="2016-06" db="EMBL/GenBank/DDBJ databases">
        <title>Complete genome sequence of a deep-branching marine Gamma Proteobacterium Woeseia oceani type strain XK5.</title>
        <authorList>
            <person name="Mu D."/>
            <person name="Du Z."/>
        </authorList>
    </citation>
    <scope>NUCLEOTIDE SEQUENCE [LARGE SCALE GENOMIC DNA]</scope>
    <source>
        <strain evidence="2 3">XK5</strain>
    </source>
</reference>
<keyword evidence="1" id="KW-1133">Transmembrane helix</keyword>
<organism evidence="2 3">
    <name type="scientific">Woeseia oceani</name>
    <dbReference type="NCBI Taxonomy" id="1548547"/>
    <lineage>
        <taxon>Bacteria</taxon>
        <taxon>Pseudomonadati</taxon>
        <taxon>Pseudomonadota</taxon>
        <taxon>Gammaproteobacteria</taxon>
        <taxon>Woeseiales</taxon>
        <taxon>Woeseiaceae</taxon>
        <taxon>Woeseia</taxon>
    </lineage>
</organism>
<proteinExistence type="predicted"/>
<sequence length="526" mass="60011">MVPTNRRSSIRTGRMRSDLLTASHYRLHRAAHRRFPRIISNPDYQHLEIHRSHDAEENARSQPHQDESIRLRSLWAIEYYFPSHDDGLFAGFARLGWDKEETGALGRNPADWLRKRKETISGGGWSNLGYIARPGPKRFVGPHRTAALPDDVDYAECRIYALTSAVSCIVMMFVVKEEVGGRYEHILRQTYQTEIRPRGRGYEIIGPELQKERAISNARSALRSELRNWFQRNLPGYFSSEESGTEMPVCEFLTLMKAQPFSPRDDDMAQSEPALHVLGIDHDFDAWAYGEVPGLRFSWPIRPAGPKGLYAVIAARRDNFPEDKLEMYGGRDSALPVFLDHRINGLLSRWSLLGVLAGLERKFALRHITSELKASLPRNALKRLNRLGDLFSTATETGLLAAEIERFSDQKISFSHGVAAFSPCRPEYYRTENPSLAGIFRENINRRSKTLVQRASSSQELMMQQTTAVGTRENVRLQRRIMLLTWIIVVLTGLLAWNVFRDLSSSQAKDERQVTEQAEFAAPIWG</sequence>
<dbReference type="KEGG" id="woc:BA177_01350"/>
<dbReference type="Proteomes" id="UP000092695">
    <property type="component" value="Chromosome"/>
</dbReference>
<dbReference type="STRING" id="1548547.BA177_01350"/>
<dbReference type="AlphaFoldDB" id="A0A193LC86"/>
<keyword evidence="1" id="KW-0812">Transmembrane</keyword>
<accession>A0A193LC86</accession>